<reference evidence="2 3" key="1">
    <citation type="submission" date="2016-07" db="EMBL/GenBank/DDBJ databases">
        <title>Pervasive Adenine N6-methylation of Active Genes in Fungi.</title>
        <authorList>
            <consortium name="DOE Joint Genome Institute"/>
            <person name="Mondo S.J."/>
            <person name="Dannebaum R.O."/>
            <person name="Kuo R.C."/>
            <person name="Labutti K."/>
            <person name="Haridas S."/>
            <person name="Kuo A."/>
            <person name="Salamov A."/>
            <person name="Ahrendt S.R."/>
            <person name="Lipzen A."/>
            <person name="Sullivan W."/>
            <person name="Andreopoulos W.B."/>
            <person name="Clum A."/>
            <person name="Lindquist E."/>
            <person name="Daum C."/>
            <person name="Ramamoorthy G.K."/>
            <person name="Gryganskyi A."/>
            <person name="Culley D."/>
            <person name="Magnuson J.K."/>
            <person name="James T.Y."/>
            <person name="O'Malley M.A."/>
            <person name="Stajich J.E."/>
            <person name="Spatafora J.W."/>
            <person name="Visel A."/>
            <person name="Grigoriev I.V."/>
        </authorList>
    </citation>
    <scope>NUCLEOTIDE SEQUENCE [LARGE SCALE GENOMIC DNA]</scope>
    <source>
        <strain evidence="2 3">PL171</strain>
    </source>
</reference>
<protein>
    <submittedName>
        <fullName evidence="2">Uncharacterized protein</fullName>
    </submittedName>
</protein>
<name>A0A1Y2I7P5_9FUNG</name>
<feature type="compositionally biased region" description="Acidic residues" evidence="1">
    <location>
        <begin position="485"/>
        <end position="500"/>
    </location>
</feature>
<organism evidence="2 3">
    <name type="scientific">Catenaria anguillulae PL171</name>
    <dbReference type="NCBI Taxonomy" id="765915"/>
    <lineage>
        <taxon>Eukaryota</taxon>
        <taxon>Fungi</taxon>
        <taxon>Fungi incertae sedis</taxon>
        <taxon>Blastocladiomycota</taxon>
        <taxon>Blastocladiomycetes</taxon>
        <taxon>Blastocladiales</taxon>
        <taxon>Catenariaceae</taxon>
        <taxon>Catenaria</taxon>
    </lineage>
</organism>
<comment type="caution">
    <text evidence="2">The sequence shown here is derived from an EMBL/GenBank/DDBJ whole genome shotgun (WGS) entry which is preliminary data.</text>
</comment>
<dbReference type="Proteomes" id="UP000193411">
    <property type="component" value="Unassembled WGS sequence"/>
</dbReference>
<feature type="region of interest" description="Disordered" evidence="1">
    <location>
        <begin position="481"/>
        <end position="500"/>
    </location>
</feature>
<sequence length="523" mass="57091">MAPPPPPTATEPARAADAVLSLESLKLGVSTNTPTITLPDVSKLKVGKLPVALLRDRIFTRFFDPTDRKERASLVKALKASKAMFQAAAPGLYQVPPLPSLSYAATKRLFTDAILKTDDAKRLNAGRVYGAFVRILDLTRATHEFGDKKVTDNNVHRIFSLCPLLQRVAIPFSRRPLDVAKLRSSNLYPPSDDPNKSPAPGRKSATTKAVSSDDFESLDSNVDPNVLSAPGSHPNEPGLTDRALRSLARVARNGHLRSIQLGNIHDFTPEALEHLFANAPGVHTIKLQARFADKASLLGSQVIDALVAKGLAVTLRELHLTEVAVSELAWSGLMKACARSLRGLYLSGIPITRGMLQALSEGPMSRMTHFSIHMDGISDPKHIPNDDTLTLVFPHMHQLKTLGLHSVPVSDKVFKNFAAGKGDKLPLESLSICLAELKDPLALADHILARCPHLGWVDIGGNVGLRQNRKWALVFNLDEDKGSEADPETGEEPWWMEDSEDLTMGPRRLKEIRECAAKRNGTK</sequence>
<dbReference type="EMBL" id="MCFL01000001">
    <property type="protein sequence ID" value="ORZ41542.1"/>
    <property type="molecule type" value="Genomic_DNA"/>
</dbReference>
<dbReference type="InterPro" id="IPR032675">
    <property type="entry name" value="LRR_dom_sf"/>
</dbReference>
<proteinExistence type="predicted"/>
<accession>A0A1Y2I7P5</accession>
<dbReference type="SUPFAM" id="SSF52047">
    <property type="entry name" value="RNI-like"/>
    <property type="match status" value="1"/>
</dbReference>
<dbReference type="AlphaFoldDB" id="A0A1Y2I7P5"/>
<dbReference type="OrthoDB" id="5574322at2759"/>
<gene>
    <name evidence="2" type="ORF">BCR44DRAFT_63859</name>
</gene>
<evidence type="ECO:0000313" key="2">
    <source>
        <dbReference type="EMBL" id="ORZ41542.1"/>
    </source>
</evidence>
<dbReference type="Gene3D" id="3.80.10.10">
    <property type="entry name" value="Ribonuclease Inhibitor"/>
    <property type="match status" value="1"/>
</dbReference>
<evidence type="ECO:0000256" key="1">
    <source>
        <dbReference type="SAM" id="MobiDB-lite"/>
    </source>
</evidence>
<keyword evidence="3" id="KW-1185">Reference proteome</keyword>
<feature type="region of interest" description="Disordered" evidence="1">
    <location>
        <begin position="183"/>
        <end position="240"/>
    </location>
</feature>
<evidence type="ECO:0000313" key="3">
    <source>
        <dbReference type="Proteomes" id="UP000193411"/>
    </source>
</evidence>